<name>A0ABT4PIM0_9BACT</name>
<dbReference type="Proteomes" id="UP001141933">
    <property type="component" value="Unassembled WGS sequence"/>
</dbReference>
<dbReference type="InterPro" id="IPR050249">
    <property type="entry name" value="Pseudomonas-type_ThrB"/>
</dbReference>
<dbReference type="SUPFAM" id="SSF56112">
    <property type="entry name" value="Protein kinase-like (PK-like)"/>
    <property type="match status" value="1"/>
</dbReference>
<evidence type="ECO:0000313" key="2">
    <source>
        <dbReference type="EMBL" id="MCZ8372907.1"/>
    </source>
</evidence>
<dbReference type="Pfam" id="PF01636">
    <property type="entry name" value="APH"/>
    <property type="match status" value="1"/>
</dbReference>
<dbReference type="InterPro" id="IPR002575">
    <property type="entry name" value="Aminoglycoside_PTrfase"/>
</dbReference>
<keyword evidence="3" id="KW-1185">Reference proteome</keyword>
<evidence type="ECO:0000313" key="3">
    <source>
        <dbReference type="Proteomes" id="UP001141933"/>
    </source>
</evidence>
<reference evidence="2" key="1">
    <citation type="submission" date="2022-12" db="EMBL/GenBank/DDBJ databases">
        <title>Phocaeicola acetigenes sp. nov., isolated feces from a healthy human.</title>
        <authorList>
            <person name="Do H."/>
            <person name="Ha Y.B."/>
            <person name="Kim J.-S."/>
            <person name="Suh M.K."/>
            <person name="Kim H.S."/>
            <person name="Lee J.-S."/>
        </authorList>
    </citation>
    <scope>NUCLEOTIDE SEQUENCE</scope>
    <source>
        <strain evidence="2">KGMB11183</strain>
    </source>
</reference>
<dbReference type="EMBL" id="JAPZVM010000007">
    <property type="protein sequence ID" value="MCZ8372907.1"/>
    <property type="molecule type" value="Genomic_DNA"/>
</dbReference>
<protein>
    <submittedName>
        <fullName evidence="2">Aminoglycoside phosphotransferase family protein</fullName>
    </submittedName>
</protein>
<sequence>MNTFEHILCQFPEIGTVKEVAPLTSGIINQTYLVKTAEPASPDYILQRINHQVFTDVPLLQHNIELVTQHIRRKLEERGEKDIDRKVLRFVPSAAGATYFFDGESYWRVSVFIPDSVTQDAVTPESSYLVGLKFGEFEAMLADLPETLGETIPDFHNMEFRLRQLNDAVAADAAGRLHEVKSLVDDILRDAEEMCCAERLYREGKLPKRVCHCDTKVSNMLFDKEGNVLCVIDLDTTMPSFVFSDFGDFLRSAANTTREDDPDIEKVSFNQTIFEAFAKGYIESAKAFLTPCETELLPYAVALFPYMQAVRFLTDYINGDTYYRTDYPAHNLDRTRNQYKLYCEVQKAMPAMKQYIASLL</sequence>
<dbReference type="InterPro" id="IPR011009">
    <property type="entry name" value="Kinase-like_dom_sf"/>
</dbReference>
<comment type="caution">
    <text evidence="2">The sequence shown here is derived from an EMBL/GenBank/DDBJ whole genome shotgun (WGS) entry which is preliminary data.</text>
</comment>
<feature type="domain" description="Aminoglycoside phosphotransferase" evidence="1">
    <location>
        <begin position="20"/>
        <end position="254"/>
    </location>
</feature>
<accession>A0ABT4PIM0</accession>
<dbReference type="PANTHER" id="PTHR21064">
    <property type="entry name" value="AMINOGLYCOSIDE PHOSPHOTRANSFERASE DOMAIN-CONTAINING PROTEIN-RELATED"/>
    <property type="match status" value="1"/>
</dbReference>
<dbReference type="Gene3D" id="3.90.1200.10">
    <property type="match status" value="1"/>
</dbReference>
<gene>
    <name evidence="2" type="ORF">O6P32_09335</name>
</gene>
<dbReference type="RefSeq" id="WP_269878184.1">
    <property type="nucleotide sequence ID" value="NZ_JAPZVM010000007.1"/>
</dbReference>
<evidence type="ECO:0000259" key="1">
    <source>
        <dbReference type="Pfam" id="PF01636"/>
    </source>
</evidence>
<proteinExistence type="predicted"/>
<organism evidence="2 3">
    <name type="scientific">Phocaeicola acetigenes</name>
    <dbReference type="NCBI Taxonomy" id="3016083"/>
    <lineage>
        <taxon>Bacteria</taxon>
        <taxon>Pseudomonadati</taxon>
        <taxon>Bacteroidota</taxon>
        <taxon>Bacteroidia</taxon>
        <taxon>Bacteroidales</taxon>
        <taxon>Bacteroidaceae</taxon>
        <taxon>Phocaeicola</taxon>
    </lineage>
</organism>
<dbReference type="PANTHER" id="PTHR21064:SF5">
    <property type="entry name" value="SLR1880 PROTEIN"/>
    <property type="match status" value="1"/>
</dbReference>